<evidence type="ECO:0000256" key="2">
    <source>
        <dbReference type="SAM" id="Phobius"/>
    </source>
</evidence>
<feature type="transmembrane region" description="Helical" evidence="2">
    <location>
        <begin position="385"/>
        <end position="409"/>
    </location>
</feature>
<keyword evidence="2" id="KW-0472">Membrane</keyword>
<feature type="compositionally biased region" description="Basic and acidic residues" evidence="1">
    <location>
        <begin position="154"/>
        <end position="166"/>
    </location>
</feature>
<feature type="region of interest" description="Disordered" evidence="1">
    <location>
        <begin position="1"/>
        <end position="214"/>
    </location>
</feature>
<gene>
    <name evidence="3" type="ORF">PRZ48_013061</name>
</gene>
<evidence type="ECO:0000313" key="3">
    <source>
        <dbReference type="EMBL" id="KAK4495793.1"/>
    </source>
</evidence>
<dbReference type="Proteomes" id="UP001305779">
    <property type="component" value="Unassembled WGS sequence"/>
</dbReference>
<evidence type="ECO:0000313" key="4">
    <source>
        <dbReference type="Proteomes" id="UP001305779"/>
    </source>
</evidence>
<reference evidence="3 4" key="1">
    <citation type="journal article" date="2023" name="G3 (Bethesda)">
        <title>A chromosome-level genome assembly of Zasmidium syzygii isolated from banana leaves.</title>
        <authorList>
            <person name="van Westerhoven A.C."/>
            <person name="Mehrabi R."/>
            <person name="Talebi R."/>
            <person name="Steentjes M.B.F."/>
            <person name="Corcolon B."/>
            <person name="Chong P.A."/>
            <person name="Kema G.H.J."/>
            <person name="Seidl M.F."/>
        </authorList>
    </citation>
    <scope>NUCLEOTIDE SEQUENCE [LARGE SCALE GENOMIC DNA]</scope>
    <source>
        <strain evidence="3 4">P124</strain>
    </source>
</reference>
<feature type="compositionally biased region" description="Polar residues" evidence="1">
    <location>
        <begin position="486"/>
        <end position="495"/>
    </location>
</feature>
<feature type="compositionally biased region" description="Basic and acidic residues" evidence="1">
    <location>
        <begin position="420"/>
        <end position="435"/>
    </location>
</feature>
<organism evidence="3 4">
    <name type="scientific">Zasmidium cellare</name>
    <name type="common">Wine cellar mold</name>
    <name type="synonym">Racodium cellare</name>
    <dbReference type="NCBI Taxonomy" id="395010"/>
    <lineage>
        <taxon>Eukaryota</taxon>
        <taxon>Fungi</taxon>
        <taxon>Dikarya</taxon>
        <taxon>Ascomycota</taxon>
        <taxon>Pezizomycotina</taxon>
        <taxon>Dothideomycetes</taxon>
        <taxon>Dothideomycetidae</taxon>
        <taxon>Mycosphaerellales</taxon>
        <taxon>Mycosphaerellaceae</taxon>
        <taxon>Zasmidium</taxon>
    </lineage>
</organism>
<feature type="compositionally biased region" description="Basic and acidic residues" evidence="1">
    <location>
        <begin position="58"/>
        <end position="83"/>
    </location>
</feature>
<protein>
    <submittedName>
        <fullName evidence="3">Uncharacterized protein</fullName>
    </submittedName>
</protein>
<comment type="caution">
    <text evidence="3">The sequence shown here is derived from an EMBL/GenBank/DDBJ whole genome shotgun (WGS) entry which is preliminary data.</text>
</comment>
<feature type="compositionally biased region" description="Basic and acidic residues" evidence="1">
    <location>
        <begin position="16"/>
        <end position="39"/>
    </location>
</feature>
<keyword evidence="2" id="KW-0812">Transmembrane</keyword>
<keyword evidence="4" id="KW-1185">Reference proteome</keyword>
<proteinExistence type="predicted"/>
<sequence length="495" mass="54707">MSSYFNLSSYARAKKNKDDLEKTNPQEPVLKDDDEKFLEKQMSQDTAVDNAKSAEPTKITEDGEEKPATEQEKQAASEGDHVVPETQPEPPMSPATKEKRKKDKGFELPSQEDAEAATRGWNDQVKLDDKGNASGEKKTWASYLPSMRPSSGKMPEDSEQKPEGQGDQRTWTQYASSYVPSSYPSLPNWAKSKDSQPEPVYNEDGTINEEKTKEKQEKEVSVLLDNLNMSSINNRVFAFSAETQKFYERFAQVLKDTMNGVPTAYEDMDKLMRDAGPTLEKQFNSMPPFVQTLVKSLPSKLGTVVGPEILAAAAAEKPDDEMKRRMETASKGETFVEASSKAADGKGGDASKKKRKIPGVKSLVSKQGAVAGILRNTVNFLTTRFPFLASTTNVVMSLAVFILMFVFWYCHKRGRETRLAKDAEGEAQEGEAKEAGEDEDDDDIEVEYTDEEAAEEDAAAEEIAEGVAKDLEETLQQPAPSEVPLPSSSQGQEKA</sequence>
<feature type="region of interest" description="Disordered" evidence="1">
    <location>
        <begin position="420"/>
        <end position="443"/>
    </location>
</feature>
<evidence type="ECO:0000256" key="1">
    <source>
        <dbReference type="SAM" id="MobiDB-lite"/>
    </source>
</evidence>
<name>A0ABR0E3V6_ZASCE</name>
<feature type="compositionally biased region" description="Basic and acidic residues" evidence="1">
    <location>
        <begin position="125"/>
        <end position="139"/>
    </location>
</feature>
<accession>A0ABR0E3V6</accession>
<feature type="region of interest" description="Disordered" evidence="1">
    <location>
        <begin position="466"/>
        <end position="495"/>
    </location>
</feature>
<feature type="compositionally biased region" description="Low complexity" evidence="1">
    <location>
        <begin position="174"/>
        <end position="187"/>
    </location>
</feature>
<dbReference type="EMBL" id="JAXOVC010000011">
    <property type="protein sequence ID" value="KAK4495793.1"/>
    <property type="molecule type" value="Genomic_DNA"/>
</dbReference>
<keyword evidence="2" id="KW-1133">Transmembrane helix</keyword>